<sequence length="88" mass="10461">MNYQVIIKKKALKGIRQLPVNVQKKMRLLVDDLKENGPVAYDWPNYSKLSAIEYHCHLSRKWVACWRMEEETIEIEVYYAGSRENAPY</sequence>
<dbReference type="RefSeq" id="WP_178367946.1">
    <property type="nucleotide sequence ID" value="NZ_JACADJ010000080.1"/>
</dbReference>
<evidence type="ECO:0008006" key="3">
    <source>
        <dbReference type="Google" id="ProtNLM"/>
    </source>
</evidence>
<dbReference type="SUPFAM" id="SSF143011">
    <property type="entry name" value="RelE-like"/>
    <property type="match status" value="1"/>
</dbReference>
<gene>
    <name evidence="1" type="ORF">HXW94_16155</name>
</gene>
<dbReference type="InterPro" id="IPR035093">
    <property type="entry name" value="RelE/ParE_toxin_dom_sf"/>
</dbReference>
<comment type="caution">
    <text evidence="1">The sequence shown here is derived from an EMBL/GenBank/DDBJ whole genome shotgun (WGS) entry which is preliminary data.</text>
</comment>
<reference evidence="1 2" key="1">
    <citation type="submission" date="2020-06" db="EMBL/GenBank/DDBJ databases">
        <title>High-quality draft genome of sulfate reducer Desulfobacter latus type strain AcrS2 isolated from marine sediment.</title>
        <authorList>
            <person name="Hoppe M."/>
            <person name="Larsen C.K."/>
            <person name="Marshall I.P.G."/>
            <person name="Schramm A."/>
            <person name="Marietou A.G."/>
        </authorList>
    </citation>
    <scope>NUCLEOTIDE SEQUENCE [LARGE SCALE GENOMIC DNA]</scope>
    <source>
        <strain evidence="1 2">AcRS2</strain>
    </source>
</reference>
<keyword evidence="2" id="KW-1185">Reference proteome</keyword>
<accession>A0A850TG82</accession>
<evidence type="ECO:0000313" key="2">
    <source>
        <dbReference type="Proteomes" id="UP000553343"/>
    </source>
</evidence>
<dbReference type="Proteomes" id="UP000553343">
    <property type="component" value="Unassembled WGS sequence"/>
</dbReference>
<name>A0A850TG82_9BACT</name>
<dbReference type="Gene3D" id="3.30.2310.20">
    <property type="entry name" value="RelE-like"/>
    <property type="match status" value="1"/>
</dbReference>
<evidence type="ECO:0000313" key="1">
    <source>
        <dbReference type="EMBL" id="NWH06496.1"/>
    </source>
</evidence>
<dbReference type="EMBL" id="JACADJ010000080">
    <property type="protein sequence ID" value="NWH06496.1"/>
    <property type="molecule type" value="Genomic_DNA"/>
</dbReference>
<protein>
    <recommendedName>
        <fullName evidence="3">Cytotoxic translational repressor of toxin-antitoxin stability system</fullName>
    </recommendedName>
</protein>
<dbReference type="AlphaFoldDB" id="A0A850TG82"/>
<proteinExistence type="predicted"/>
<organism evidence="1 2">
    <name type="scientific">Desulfobacter latus</name>
    <dbReference type="NCBI Taxonomy" id="2292"/>
    <lineage>
        <taxon>Bacteria</taxon>
        <taxon>Pseudomonadati</taxon>
        <taxon>Thermodesulfobacteriota</taxon>
        <taxon>Desulfobacteria</taxon>
        <taxon>Desulfobacterales</taxon>
        <taxon>Desulfobacteraceae</taxon>
        <taxon>Desulfobacter</taxon>
    </lineage>
</organism>